<dbReference type="InterPro" id="IPR016171">
    <property type="entry name" value="Vanillyl_alc_oxidase_C-sub2"/>
</dbReference>
<evidence type="ECO:0000313" key="7">
    <source>
        <dbReference type="Proteomes" id="UP001429580"/>
    </source>
</evidence>
<protein>
    <submittedName>
        <fullName evidence="6">FAD/FMN-containing dehydrogenase</fullName>
    </submittedName>
</protein>
<dbReference type="RefSeq" id="WP_166953664.1">
    <property type="nucleotide sequence ID" value="NZ_JAASQI010000006.1"/>
</dbReference>
<evidence type="ECO:0000256" key="3">
    <source>
        <dbReference type="ARBA" id="ARBA00022827"/>
    </source>
</evidence>
<dbReference type="Gene3D" id="1.10.45.10">
    <property type="entry name" value="Vanillyl-alcohol Oxidase, Chain A, domain 4"/>
    <property type="match status" value="1"/>
</dbReference>
<proteinExistence type="predicted"/>
<evidence type="ECO:0000313" key="6">
    <source>
        <dbReference type="EMBL" id="NIJ58851.1"/>
    </source>
</evidence>
<keyword evidence="3" id="KW-0274">FAD</keyword>
<dbReference type="SUPFAM" id="SSF55103">
    <property type="entry name" value="FAD-linked oxidases, C-terminal domain"/>
    <property type="match status" value="1"/>
</dbReference>
<dbReference type="InterPro" id="IPR016164">
    <property type="entry name" value="FAD-linked_Oxase-like_C"/>
</dbReference>
<accession>A0ABX0V6W8</accession>
<dbReference type="InterPro" id="IPR004113">
    <property type="entry name" value="FAD-bd_oxidored_4_C"/>
</dbReference>
<evidence type="ECO:0000256" key="2">
    <source>
        <dbReference type="ARBA" id="ARBA00022630"/>
    </source>
</evidence>
<evidence type="ECO:0000259" key="5">
    <source>
        <dbReference type="Pfam" id="PF02913"/>
    </source>
</evidence>
<dbReference type="Proteomes" id="UP001429580">
    <property type="component" value="Unassembled WGS sequence"/>
</dbReference>
<keyword evidence="4" id="KW-0560">Oxidoreductase</keyword>
<dbReference type="PANTHER" id="PTHR11748:SF111">
    <property type="entry name" value="D-LACTATE DEHYDROGENASE, MITOCHONDRIAL-RELATED"/>
    <property type="match status" value="1"/>
</dbReference>
<sequence length="92" mass="9616">MIDLTERLAEPYPVLDTDIAPRPHAGIAAPAQQMNGTFLAEHGVGLSRLAPVARHKDPAALDVMRAIKAASDPKGILNPGKTLSAIPTEAGE</sequence>
<name>A0ABX0V6W8_9HYPH</name>
<reference evidence="6 7" key="1">
    <citation type="submission" date="2020-03" db="EMBL/GenBank/DDBJ databases">
        <title>Genomic Encyclopedia of Type Strains, Phase IV (KMG-IV): sequencing the most valuable type-strain genomes for metagenomic binning, comparative biology and taxonomic classification.</title>
        <authorList>
            <person name="Goeker M."/>
        </authorList>
    </citation>
    <scope>NUCLEOTIDE SEQUENCE [LARGE SCALE GENOMIC DNA]</scope>
    <source>
        <strain evidence="6 7">DSM 103870</strain>
    </source>
</reference>
<evidence type="ECO:0000256" key="1">
    <source>
        <dbReference type="ARBA" id="ARBA00001974"/>
    </source>
</evidence>
<comment type="cofactor">
    <cofactor evidence="1">
        <name>FAD</name>
        <dbReference type="ChEBI" id="CHEBI:57692"/>
    </cofactor>
</comment>
<dbReference type="EMBL" id="JAASQI010000006">
    <property type="protein sequence ID" value="NIJ58851.1"/>
    <property type="molecule type" value="Genomic_DNA"/>
</dbReference>
<keyword evidence="7" id="KW-1185">Reference proteome</keyword>
<dbReference type="Pfam" id="PF02913">
    <property type="entry name" value="FAD-oxidase_C"/>
    <property type="match status" value="1"/>
</dbReference>
<evidence type="ECO:0000256" key="4">
    <source>
        <dbReference type="ARBA" id="ARBA00023002"/>
    </source>
</evidence>
<gene>
    <name evidence="6" type="ORF">FHS82_002706</name>
</gene>
<dbReference type="PANTHER" id="PTHR11748">
    <property type="entry name" value="D-LACTATE DEHYDROGENASE"/>
    <property type="match status" value="1"/>
</dbReference>
<organism evidence="6 7">
    <name type="scientific">Pseudochelatococcus lubricantis</name>
    <dbReference type="NCBI Taxonomy" id="1538102"/>
    <lineage>
        <taxon>Bacteria</taxon>
        <taxon>Pseudomonadati</taxon>
        <taxon>Pseudomonadota</taxon>
        <taxon>Alphaproteobacteria</taxon>
        <taxon>Hyphomicrobiales</taxon>
        <taxon>Chelatococcaceae</taxon>
        <taxon>Pseudochelatococcus</taxon>
    </lineage>
</organism>
<comment type="caution">
    <text evidence="6">The sequence shown here is derived from an EMBL/GenBank/DDBJ whole genome shotgun (WGS) entry which is preliminary data.</text>
</comment>
<keyword evidence="2" id="KW-0285">Flavoprotein</keyword>
<feature type="domain" description="FAD-binding oxidoreductase/transferase type 4 C-terminal" evidence="5">
    <location>
        <begin position="31"/>
        <end position="81"/>
    </location>
</feature>